<keyword evidence="4" id="KW-1003">Cell membrane</keyword>
<dbReference type="InterPro" id="IPR036259">
    <property type="entry name" value="MFS_trans_sf"/>
</dbReference>
<keyword evidence="7 8" id="KW-0472">Membrane</keyword>
<evidence type="ECO:0000256" key="7">
    <source>
        <dbReference type="ARBA" id="ARBA00023136"/>
    </source>
</evidence>
<dbReference type="InterPro" id="IPR004638">
    <property type="entry name" value="EmrB-like"/>
</dbReference>
<evidence type="ECO:0000256" key="8">
    <source>
        <dbReference type="SAM" id="Phobius"/>
    </source>
</evidence>
<keyword evidence="11" id="KW-1185">Reference proteome</keyword>
<dbReference type="Pfam" id="PF07690">
    <property type="entry name" value="MFS_1"/>
    <property type="match status" value="1"/>
</dbReference>
<comment type="subcellular location">
    <subcellularLocation>
        <location evidence="1">Cell membrane</location>
        <topology evidence="1">Multi-pass membrane protein</topology>
    </subcellularLocation>
</comment>
<feature type="transmembrane region" description="Helical" evidence="8">
    <location>
        <begin position="69"/>
        <end position="91"/>
    </location>
</feature>
<keyword evidence="6 8" id="KW-1133">Transmembrane helix</keyword>
<feature type="transmembrane region" description="Helical" evidence="8">
    <location>
        <begin position="218"/>
        <end position="238"/>
    </location>
</feature>
<evidence type="ECO:0000259" key="9">
    <source>
        <dbReference type="PROSITE" id="PS50850"/>
    </source>
</evidence>
<evidence type="ECO:0000256" key="3">
    <source>
        <dbReference type="ARBA" id="ARBA00022448"/>
    </source>
</evidence>
<organism evidence="10 11">
    <name type="scientific">Telluria antibiotica</name>
    <dbReference type="NCBI Taxonomy" id="2717319"/>
    <lineage>
        <taxon>Bacteria</taxon>
        <taxon>Pseudomonadati</taxon>
        <taxon>Pseudomonadota</taxon>
        <taxon>Betaproteobacteria</taxon>
        <taxon>Burkholderiales</taxon>
        <taxon>Oxalobacteraceae</taxon>
        <taxon>Telluria group</taxon>
        <taxon>Telluria</taxon>
    </lineage>
</organism>
<evidence type="ECO:0000256" key="1">
    <source>
        <dbReference type="ARBA" id="ARBA00004651"/>
    </source>
</evidence>
<feature type="transmembrane region" description="Helical" evidence="8">
    <location>
        <begin position="98"/>
        <end position="117"/>
    </location>
</feature>
<evidence type="ECO:0000256" key="5">
    <source>
        <dbReference type="ARBA" id="ARBA00022692"/>
    </source>
</evidence>
<feature type="transmembrane region" description="Helical" evidence="8">
    <location>
        <begin position="501"/>
        <end position="522"/>
    </location>
</feature>
<evidence type="ECO:0000256" key="4">
    <source>
        <dbReference type="ARBA" id="ARBA00022475"/>
    </source>
</evidence>
<feature type="transmembrane region" description="Helical" evidence="8">
    <location>
        <begin position="187"/>
        <end position="206"/>
    </location>
</feature>
<dbReference type="PANTHER" id="PTHR42718:SF9">
    <property type="entry name" value="MAJOR FACILITATOR SUPERFAMILY MULTIDRUG TRANSPORTER MFSC"/>
    <property type="match status" value="1"/>
</dbReference>
<dbReference type="PRINTS" id="PR01036">
    <property type="entry name" value="TCRTETB"/>
</dbReference>
<feature type="transmembrane region" description="Helical" evidence="8">
    <location>
        <begin position="30"/>
        <end position="49"/>
    </location>
</feature>
<sequence length="537" mass="57654">MSTTITKPMAPPHAPPGAPANGARIDARTWIAVLAGMLGAFMAVLDIQITNSSLRDILGTLSATQEEGSWISTAYLCAEIVVIPMTALFVRALGQRRYLMLTTGLFLAFSTLCGTAWNLSSMIVFRMLQGFTGGALIPMAMTLVMTRLPPAKRAVGMAMFGLTATLAPAMGPTLGGYLTELYGWPSIFYINWVPGVLLIAGMYWGIDREPMNLQALYKADWLGIAFMALGLASLTIFLEEGNSKDWFQSSFIITFAALAIVGILGWVVTNFWRADPFVNLGLYGQRNFLVATGLSAVIGMGLYGSSFLLPLFLGQIAGYSPMQIGEVIAWVGLPQLFVMPFVARMSQKIDNRLLCSFGLALFGVSCLMNAHMDANTGYDQLMLSQIIRALGQPFVMLTLSNFAMSGIQPKDMPSASSLFNMTRNLGGSVGIALLATALTNREHFHSERLGEAVSLASAATQSRLDTLTQAFIAKGIDPATAAQQAIGAIDRIVRRESFVMAYNDGFFLVGVILLVAIIPLWFSDKVKSPSGGGGGGH</sequence>
<comment type="caution">
    <text evidence="10">The sequence shown here is derived from an EMBL/GenBank/DDBJ whole genome shotgun (WGS) entry which is preliminary data.</text>
</comment>
<reference evidence="10 11" key="1">
    <citation type="submission" date="2020-03" db="EMBL/GenBank/DDBJ databases">
        <title>Genome sequence of strain Massilia sp. TW-1.</title>
        <authorList>
            <person name="Chaudhary D.K."/>
        </authorList>
    </citation>
    <scope>NUCLEOTIDE SEQUENCE [LARGE SCALE GENOMIC DNA]</scope>
    <source>
        <strain evidence="10 11">TW-1</strain>
    </source>
</reference>
<feature type="transmembrane region" description="Helical" evidence="8">
    <location>
        <begin position="123"/>
        <end position="144"/>
    </location>
</feature>
<evidence type="ECO:0000313" key="11">
    <source>
        <dbReference type="Proteomes" id="UP000716322"/>
    </source>
</evidence>
<feature type="transmembrane region" description="Helical" evidence="8">
    <location>
        <begin position="382"/>
        <end position="404"/>
    </location>
</feature>
<feature type="transmembrane region" description="Helical" evidence="8">
    <location>
        <begin position="250"/>
        <end position="268"/>
    </location>
</feature>
<dbReference type="SUPFAM" id="SSF103473">
    <property type="entry name" value="MFS general substrate transporter"/>
    <property type="match status" value="1"/>
</dbReference>
<dbReference type="EMBL" id="JAAQOM010000004">
    <property type="protein sequence ID" value="NIA53816.1"/>
    <property type="molecule type" value="Genomic_DNA"/>
</dbReference>
<keyword evidence="5 8" id="KW-0812">Transmembrane</keyword>
<dbReference type="Proteomes" id="UP000716322">
    <property type="component" value="Unassembled WGS sequence"/>
</dbReference>
<dbReference type="InterPro" id="IPR011701">
    <property type="entry name" value="MFS"/>
</dbReference>
<name>A0ABX0PA71_9BURK</name>
<feature type="transmembrane region" description="Helical" evidence="8">
    <location>
        <begin position="156"/>
        <end position="175"/>
    </location>
</feature>
<feature type="transmembrane region" description="Helical" evidence="8">
    <location>
        <begin position="288"/>
        <end position="312"/>
    </location>
</feature>
<dbReference type="PANTHER" id="PTHR42718">
    <property type="entry name" value="MAJOR FACILITATOR SUPERFAMILY MULTIDRUG TRANSPORTER MFSC"/>
    <property type="match status" value="1"/>
</dbReference>
<dbReference type="RefSeq" id="WP_166858685.1">
    <property type="nucleotide sequence ID" value="NZ_JAAQOM010000004.1"/>
</dbReference>
<protein>
    <submittedName>
        <fullName evidence="10">DHA2 family efflux MFS transporter permease subunit</fullName>
    </submittedName>
</protein>
<evidence type="ECO:0000313" key="10">
    <source>
        <dbReference type="EMBL" id="NIA53816.1"/>
    </source>
</evidence>
<evidence type="ECO:0000256" key="6">
    <source>
        <dbReference type="ARBA" id="ARBA00022989"/>
    </source>
</evidence>
<dbReference type="PROSITE" id="PS50850">
    <property type="entry name" value="MFS"/>
    <property type="match status" value="1"/>
</dbReference>
<feature type="transmembrane region" description="Helical" evidence="8">
    <location>
        <begin position="353"/>
        <end position="370"/>
    </location>
</feature>
<dbReference type="InterPro" id="IPR020846">
    <property type="entry name" value="MFS_dom"/>
</dbReference>
<accession>A0ABX0PA71</accession>
<dbReference type="NCBIfam" id="TIGR00711">
    <property type="entry name" value="efflux_EmrB"/>
    <property type="match status" value="1"/>
</dbReference>
<comment type="similarity">
    <text evidence="2">Belongs to the major facilitator superfamily. EmrB family.</text>
</comment>
<feature type="domain" description="Major facilitator superfamily (MFS) profile" evidence="9">
    <location>
        <begin position="32"/>
        <end position="528"/>
    </location>
</feature>
<proteinExistence type="inferred from homology"/>
<gene>
    <name evidence="10" type="ORF">HAV22_09150</name>
</gene>
<dbReference type="CDD" id="cd17503">
    <property type="entry name" value="MFS_LmrB_MDR_like"/>
    <property type="match status" value="1"/>
</dbReference>
<evidence type="ECO:0000256" key="2">
    <source>
        <dbReference type="ARBA" id="ARBA00008537"/>
    </source>
</evidence>
<dbReference type="Gene3D" id="1.20.1250.20">
    <property type="entry name" value="MFS general substrate transporter like domains"/>
    <property type="match status" value="2"/>
</dbReference>
<keyword evidence="3" id="KW-0813">Transport</keyword>
<feature type="transmembrane region" description="Helical" evidence="8">
    <location>
        <begin position="324"/>
        <end position="341"/>
    </location>
</feature>